<dbReference type="GO" id="GO:0008270">
    <property type="term" value="F:zinc ion binding"/>
    <property type="evidence" value="ECO:0007669"/>
    <property type="project" value="UniProtKB-KW"/>
</dbReference>
<feature type="domain" description="HAT C-terminal dimerisation" evidence="7">
    <location>
        <begin position="496"/>
        <end position="551"/>
    </location>
</feature>
<dbReference type="EMBL" id="AYKW01000056">
    <property type="protein sequence ID" value="PIL25427.1"/>
    <property type="molecule type" value="Genomic_DNA"/>
</dbReference>
<name>A0A2G8RV90_9APHY</name>
<evidence type="ECO:0000256" key="3">
    <source>
        <dbReference type="ARBA" id="ARBA00022771"/>
    </source>
</evidence>
<dbReference type="PANTHER" id="PTHR46481">
    <property type="entry name" value="ZINC FINGER BED DOMAIN-CONTAINING PROTEIN 4"/>
    <property type="match status" value="1"/>
</dbReference>
<feature type="region of interest" description="Disordered" evidence="6">
    <location>
        <begin position="436"/>
        <end position="467"/>
    </location>
</feature>
<organism evidence="8 9">
    <name type="scientific">Ganoderma sinense ZZ0214-1</name>
    <dbReference type="NCBI Taxonomy" id="1077348"/>
    <lineage>
        <taxon>Eukaryota</taxon>
        <taxon>Fungi</taxon>
        <taxon>Dikarya</taxon>
        <taxon>Basidiomycota</taxon>
        <taxon>Agaricomycotina</taxon>
        <taxon>Agaricomycetes</taxon>
        <taxon>Polyporales</taxon>
        <taxon>Polyporaceae</taxon>
        <taxon>Ganoderma</taxon>
    </lineage>
</organism>
<keyword evidence="5" id="KW-0539">Nucleus</keyword>
<evidence type="ECO:0000313" key="8">
    <source>
        <dbReference type="EMBL" id="PIL25427.1"/>
    </source>
</evidence>
<evidence type="ECO:0000256" key="5">
    <source>
        <dbReference type="ARBA" id="ARBA00023242"/>
    </source>
</evidence>
<keyword evidence="4" id="KW-0862">Zinc</keyword>
<feature type="compositionally biased region" description="Acidic residues" evidence="6">
    <location>
        <begin position="145"/>
        <end position="156"/>
    </location>
</feature>
<dbReference type="STRING" id="1077348.A0A2G8RV90"/>
<dbReference type="GO" id="GO:0005634">
    <property type="term" value="C:nucleus"/>
    <property type="evidence" value="ECO:0007669"/>
    <property type="project" value="UniProtKB-SubCell"/>
</dbReference>
<comment type="caution">
    <text evidence="8">The sequence shown here is derived from an EMBL/GenBank/DDBJ whole genome shotgun (WGS) entry which is preliminary data.</text>
</comment>
<sequence>MFKEHPGRVHLSVDGWTSPNVFSFLGITAHWIQNGELRHIILDFIKLTKSHTGRYLAEKLGECLRVYGIEEKLLAFTVDNAYLNPVMLEELADIIPGTRGTEVMVRCFGHVLNLIVKAALSQFSRKCRNKPRTTNTRGMNTTDADPQDDGDLDVLDEGLNAHGDVEEDLSNAGNEDEDEDEDAVPDKDREAVDEVILEALYDDEPDFVLSQDDIKAGRVALDKITALSNRVWHNPTIRAALAEKAGEEELNSEVLVRAVRTRWNTVTLLLERALDMRDTLEQVCDMAQFNDPPGRRPPRGSRARTSRLRRFILLDEEWEILASLYDLLYPFLFVTVQVSSSGRTLVHEVIPFMDTLTDHLDKFRNNDDIPPVVRAAAYRGRKILDKYYTFTDNSIIFHIAMILHPRYKLTYFHKQNWLPEWIDRARELVRTEWRTNYKPGPPAHPATEHEASENTGKGMPSRCPGRLSAKASASASAKALFADLVGRPDAANHDALEVYLEAPPLVTVHNPLEYWTPLLKSGPDAALARMALDFLSVPATSVEVERAFSRGRLQSPGFATLLVTTQVRASTLLGSWANIPGLVDETETVNLLSGSKKGKAAPDAGPPIASTGVGARKAKEVIEIESD</sequence>
<gene>
    <name evidence="8" type="ORF">GSI_13317</name>
</gene>
<dbReference type="SUPFAM" id="SSF53098">
    <property type="entry name" value="Ribonuclease H-like"/>
    <property type="match status" value="1"/>
</dbReference>
<keyword evidence="3" id="KW-0863">Zinc-finger</keyword>
<keyword evidence="9" id="KW-1185">Reference proteome</keyword>
<dbReference type="InterPro" id="IPR012337">
    <property type="entry name" value="RNaseH-like_sf"/>
</dbReference>
<evidence type="ECO:0000256" key="6">
    <source>
        <dbReference type="SAM" id="MobiDB-lite"/>
    </source>
</evidence>
<feature type="compositionally biased region" description="Acidic residues" evidence="6">
    <location>
        <begin position="165"/>
        <end position="183"/>
    </location>
</feature>
<feature type="compositionally biased region" description="Polar residues" evidence="6">
    <location>
        <begin position="132"/>
        <end position="142"/>
    </location>
</feature>
<dbReference type="InterPro" id="IPR008906">
    <property type="entry name" value="HATC_C_dom"/>
</dbReference>
<protein>
    <recommendedName>
        <fullName evidence="7">HAT C-terminal dimerisation domain-containing protein</fullName>
    </recommendedName>
</protein>
<proteinExistence type="predicted"/>
<dbReference type="OrthoDB" id="3359487at2759"/>
<evidence type="ECO:0000256" key="2">
    <source>
        <dbReference type="ARBA" id="ARBA00022723"/>
    </source>
</evidence>
<reference evidence="8 9" key="1">
    <citation type="journal article" date="2015" name="Sci. Rep.">
        <title>Chromosome-level genome map provides insights into diverse defense mechanisms in the medicinal fungus Ganoderma sinense.</title>
        <authorList>
            <person name="Zhu Y."/>
            <person name="Xu J."/>
            <person name="Sun C."/>
            <person name="Zhou S."/>
            <person name="Xu H."/>
            <person name="Nelson D.R."/>
            <person name="Qian J."/>
            <person name="Song J."/>
            <person name="Luo H."/>
            <person name="Xiang L."/>
            <person name="Li Y."/>
            <person name="Xu Z."/>
            <person name="Ji A."/>
            <person name="Wang L."/>
            <person name="Lu S."/>
            <person name="Hayward A."/>
            <person name="Sun W."/>
            <person name="Li X."/>
            <person name="Schwartz D.C."/>
            <person name="Wang Y."/>
            <person name="Chen S."/>
        </authorList>
    </citation>
    <scope>NUCLEOTIDE SEQUENCE [LARGE SCALE GENOMIC DNA]</scope>
    <source>
        <strain evidence="8 9">ZZ0214-1</strain>
    </source>
</reference>
<dbReference type="Pfam" id="PF05699">
    <property type="entry name" value="Dimer_Tnp_hAT"/>
    <property type="match status" value="1"/>
</dbReference>
<dbReference type="GO" id="GO:0046983">
    <property type="term" value="F:protein dimerization activity"/>
    <property type="evidence" value="ECO:0007669"/>
    <property type="project" value="InterPro"/>
</dbReference>
<dbReference type="Proteomes" id="UP000230002">
    <property type="component" value="Unassembled WGS sequence"/>
</dbReference>
<dbReference type="PANTHER" id="PTHR46481:SF10">
    <property type="entry name" value="ZINC FINGER BED DOMAIN-CONTAINING PROTEIN 39"/>
    <property type="match status" value="1"/>
</dbReference>
<evidence type="ECO:0000256" key="1">
    <source>
        <dbReference type="ARBA" id="ARBA00004123"/>
    </source>
</evidence>
<dbReference type="AlphaFoldDB" id="A0A2G8RV90"/>
<keyword evidence="2" id="KW-0479">Metal-binding</keyword>
<evidence type="ECO:0000256" key="4">
    <source>
        <dbReference type="ARBA" id="ARBA00022833"/>
    </source>
</evidence>
<comment type="subcellular location">
    <subcellularLocation>
        <location evidence="1">Nucleus</location>
    </subcellularLocation>
</comment>
<accession>A0A2G8RV90</accession>
<feature type="region of interest" description="Disordered" evidence="6">
    <location>
        <begin position="595"/>
        <end position="614"/>
    </location>
</feature>
<dbReference type="InterPro" id="IPR052035">
    <property type="entry name" value="ZnF_BED_domain_contain"/>
</dbReference>
<evidence type="ECO:0000313" key="9">
    <source>
        <dbReference type="Proteomes" id="UP000230002"/>
    </source>
</evidence>
<feature type="region of interest" description="Disordered" evidence="6">
    <location>
        <begin position="129"/>
        <end position="188"/>
    </location>
</feature>
<evidence type="ECO:0000259" key="7">
    <source>
        <dbReference type="Pfam" id="PF05699"/>
    </source>
</evidence>